<dbReference type="Pfam" id="PF00690">
    <property type="entry name" value="Cation_ATPase_N"/>
    <property type="match status" value="1"/>
</dbReference>
<dbReference type="OrthoDB" id="9814270at2"/>
<keyword evidence="11" id="KW-0067">ATP-binding</keyword>
<dbReference type="Gene3D" id="2.70.150.10">
    <property type="entry name" value="Calcium-transporting ATPase, cytoplasmic transduction domain A"/>
    <property type="match status" value="1"/>
</dbReference>
<evidence type="ECO:0000256" key="10">
    <source>
        <dbReference type="ARBA" id="ARBA00022741"/>
    </source>
</evidence>
<evidence type="ECO:0000256" key="16">
    <source>
        <dbReference type="ARBA" id="ARBA00029806"/>
    </source>
</evidence>
<comment type="catalytic activity">
    <reaction evidence="17">
        <text>Mg(2+)(out) + ATP + H2O = Mg(2+)(in) + ADP + phosphate + H(+)</text>
        <dbReference type="Rhea" id="RHEA:10260"/>
        <dbReference type="ChEBI" id="CHEBI:15377"/>
        <dbReference type="ChEBI" id="CHEBI:15378"/>
        <dbReference type="ChEBI" id="CHEBI:18420"/>
        <dbReference type="ChEBI" id="CHEBI:30616"/>
        <dbReference type="ChEBI" id="CHEBI:43474"/>
        <dbReference type="ChEBI" id="CHEBI:456216"/>
        <dbReference type="EC" id="7.2.2.14"/>
    </reaction>
</comment>
<evidence type="ECO:0000313" key="21">
    <source>
        <dbReference type="Proteomes" id="UP000287243"/>
    </source>
</evidence>
<evidence type="ECO:0000256" key="5">
    <source>
        <dbReference type="ARBA" id="ARBA00013555"/>
    </source>
</evidence>
<evidence type="ECO:0000259" key="19">
    <source>
        <dbReference type="SMART" id="SM00831"/>
    </source>
</evidence>
<dbReference type="InterPro" id="IPR018303">
    <property type="entry name" value="ATPase_P-typ_P_site"/>
</dbReference>
<evidence type="ECO:0000256" key="15">
    <source>
        <dbReference type="ARBA" id="ARBA00023136"/>
    </source>
</evidence>
<gene>
    <name evidence="20" type="ORF">BU251_06040</name>
</gene>
<feature type="transmembrane region" description="Helical" evidence="18">
    <location>
        <begin position="820"/>
        <end position="838"/>
    </location>
</feature>
<dbReference type="AlphaFoldDB" id="A0A410P5B4"/>
<dbReference type="PRINTS" id="PR01836">
    <property type="entry name" value="MGATPASE"/>
</dbReference>
<dbReference type="SMART" id="SM00831">
    <property type="entry name" value="Cation_ATPase_N"/>
    <property type="match status" value="1"/>
</dbReference>
<dbReference type="NCBIfam" id="TIGR01494">
    <property type="entry name" value="ATPase_P-type"/>
    <property type="match status" value="2"/>
</dbReference>
<dbReference type="InterPro" id="IPR059000">
    <property type="entry name" value="ATPase_P-type_domA"/>
</dbReference>
<keyword evidence="9 18" id="KW-0812">Transmembrane</keyword>
<evidence type="ECO:0000256" key="7">
    <source>
        <dbReference type="ARBA" id="ARBA00022519"/>
    </source>
</evidence>
<evidence type="ECO:0000256" key="2">
    <source>
        <dbReference type="ARBA" id="ARBA00004429"/>
    </source>
</evidence>
<keyword evidence="14 18" id="KW-1133">Transmembrane helix</keyword>
<feature type="transmembrane region" description="Helical" evidence="18">
    <location>
        <begin position="90"/>
        <end position="108"/>
    </location>
</feature>
<dbReference type="Gene3D" id="3.40.50.1000">
    <property type="entry name" value="HAD superfamily/HAD-like"/>
    <property type="match status" value="1"/>
</dbReference>
<dbReference type="Gene3D" id="1.20.1110.10">
    <property type="entry name" value="Calcium-transporting ATPase, transmembrane domain"/>
    <property type="match status" value="1"/>
</dbReference>
<dbReference type="InterPro" id="IPR004014">
    <property type="entry name" value="ATPase_P-typ_cation-transptr_N"/>
</dbReference>
<dbReference type="Pfam" id="PF13246">
    <property type="entry name" value="Cation_ATPase"/>
    <property type="match status" value="1"/>
</dbReference>
<dbReference type="InterPro" id="IPR036412">
    <property type="entry name" value="HAD-like_sf"/>
</dbReference>
<evidence type="ECO:0000256" key="14">
    <source>
        <dbReference type="ARBA" id="ARBA00022989"/>
    </source>
</evidence>
<evidence type="ECO:0000256" key="6">
    <source>
        <dbReference type="ARBA" id="ARBA00022475"/>
    </source>
</evidence>
<sequence length="852" mass="94725">MDNKLSLISGLSDFDYARCAHEALFEKFATSQKGLTDHEARERLSVYGYNEPAKKKKRAVLFEILSRFLNPLVIVLLVIAGFSLFFGEKISALLVVLMALISVLLSFVQEHRAGREAEKLSEMVRATATVYRNGRAREIPIREIVPGDIVDLFAGDMIPADLRIIFCKDLFINQASLTGESFPVEKTAGPADPKTQSPVDMTNIAFMGSSVVSGTGLGVAVKTGVATQFGELSRRLASIQIESSFDKGIRSFTWLMIRFMLILVVVIFAVNAFLRGNIVQALLFSLAVAVGLTPEMLPMLVAINLSKGALAMSKKDVIVKRLNSIQNFGAMNVLCTDKTGTLTLDRIVLEKHCDVVRQEDDEVLKLAFINSYYQTGLKNILDRAILKHEKLKIEDYAKIDEIPFDFSRKMMSVVVGSEGRHTLISKGAPEEIFKRCATYELEGETLEINQMILTDLKEECDRLSAEGFRVLAVAYRSMDISKERYTKDDEQGLVLKGYIAFLDPPKPTTKKTIEALRRLGIELKVLTGDNELVTRKICIDVGISVMGLATGDAIDKISDEELAELVEVTSVFARLSPLQKERVIRALHRNKHVVGYLGDGINDAAALKAADVGISVNNAVDIAKESADIILLKKSLIVLAEGVTEGRRTFGNILKYIKMGSSSNFGNMISMTGASLCLPFLPMLPIQILLNNFLYDLSQIAVPTDEVDDEYLLRSRPWNVGYIKKFMLFFGPISSVFDFVTFGVLLFLFNASPKLFHTGWFLESLITQTLVIYVIRTGKIPFVESRPSPFLMFSSIYIVTIGLLIPFTPLSKYFGFVQPPPLYFAALVCIVAAYLWVVQTVKSKFIDKYGYE</sequence>
<evidence type="ECO:0000256" key="17">
    <source>
        <dbReference type="ARBA" id="ARBA00047295"/>
    </source>
</evidence>
<dbReference type="EC" id="7.2.2.14" evidence="4"/>
<dbReference type="InterPro" id="IPR023299">
    <property type="entry name" value="ATPase_P-typ_cyto_dom_N"/>
</dbReference>
<dbReference type="Proteomes" id="UP000287243">
    <property type="component" value="Chromosome"/>
</dbReference>
<dbReference type="GO" id="GO:0015444">
    <property type="term" value="F:P-type magnesium transporter activity"/>
    <property type="evidence" value="ECO:0007669"/>
    <property type="project" value="UniProtKB-EC"/>
</dbReference>
<evidence type="ECO:0000256" key="11">
    <source>
        <dbReference type="ARBA" id="ARBA00022840"/>
    </source>
</evidence>
<dbReference type="InterPro" id="IPR023214">
    <property type="entry name" value="HAD_sf"/>
</dbReference>
<evidence type="ECO:0000256" key="9">
    <source>
        <dbReference type="ARBA" id="ARBA00022692"/>
    </source>
</evidence>
<feature type="transmembrane region" description="Helical" evidence="18">
    <location>
        <begin position="280"/>
        <end position="305"/>
    </location>
</feature>
<dbReference type="SUPFAM" id="SSF81653">
    <property type="entry name" value="Calcium ATPase, transduction domain A"/>
    <property type="match status" value="1"/>
</dbReference>
<dbReference type="CDD" id="cd02077">
    <property type="entry name" value="P-type_ATPase_Mg"/>
    <property type="match status" value="1"/>
</dbReference>
<organism evidence="20 21">
    <name type="scientific">Velamenicoccus archaeovorus</name>
    <dbReference type="NCBI Taxonomy" id="1930593"/>
    <lineage>
        <taxon>Bacteria</taxon>
        <taxon>Pseudomonadati</taxon>
        <taxon>Candidatus Omnitrophota</taxon>
        <taxon>Candidatus Velamenicoccus</taxon>
    </lineage>
</organism>
<dbReference type="NCBIfam" id="NF011702">
    <property type="entry name" value="PRK15122.1"/>
    <property type="match status" value="1"/>
</dbReference>
<keyword evidence="8" id="KW-0597">Phosphoprotein</keyword>
<feature type="domain" description="Cation-transporting P-type ATPase N-terminal" evidence="19">
    <location>
        <begin position="15"/>
        <end position="88"/>
    </location>
</feature>
<dbReference type="PROSITE" id="PS00154">
    <property type="entry name" value="ATPASE_E1_E2"/>
    <property type="match status" value="1"/>
</dbReference>
<dbReference type="InterPro" id="IPR001757">
    <property type="entry name" value="P_typ_ATPase"/>
</dbReference>
<dbReference type="InterPro" id="IPR006415">
    <property type="entry name" value="P-type_ATPase_IIIB"/>
</dbReference>
<comment type="subcellular location">
    <subcellularLocation>
        <location evidence="2">Cell inner membrane</location>
        <topology evidence="2">Multi-pass membrane protein</topology>
    </subcellularLocation>
</comment>
<name>A0A410P5B4_VELA1</name>
<dbReference type="InterPro" id="IPR006068">
    <property type="entry name" value="ATPase_P-typ_cation-transptr_C"/>
</dbReference>
<feature type="transmembrane region" description="Helical" evidence="18">
    <location>
        <begin position="787"/>
        <end position="808"/>
    </location>
</feature>
<dbReference type="InterPro" id="IPR008250">
    <property type="entry name" value="ATPase_P-typ_transduc_dom_A_sf"/>
</dbReference>
<dbReference type="InterPro" id="IPR023298">
    <property type="entry name" value="ATPase_P-typ_TM_dom_sf"/>
</dbReference>
<dbReference type="Pfam" id="PF08282">
    <property type="entry name" value="Hydrolase_3"/>
    <property type="match status" value="1"/>
</dbReference>
<dbReference type="GO" id="GO:0016887">
    <property type="term" value="F:ATP hydrolysis activity"/>
    <property type="evidence" value="ECO:0007669"/>
    <property type="project" value="InterPro"/>
</dbReference>
<dbReference type="RefSeq" id="WP_128700138.1">
    <property type="nucleotide sequence ID" value="NZ_CP019384.1"/>
</dbReference>
<feature type="transmembrane region" description="Helical" evidence="18">
    <location>
        <begin position="755"/>
        <end position="775"/>
    </location>
</feature>
<keyword evidence="15 18" id="KW-0472">Membrane</keyword>
<protein>
    <recommendedName>
        <fullName evidence="5">Magnesium-transporting ATPase, P-type 1</fullName>
        <ecNumber evidence="4">7.2.2.14</ecNumber>
    </recommendedName>
    <alternativeName>
        <fullName evidence="16">Mg(2+) transport ATPase, P-type 1</fullName>
    </alternativeName>
</protein>
<dbReference type="Pfam" id="PF00122">
    <property type="entry name" value="E1-E2_ATPase"/>
    <property type="match status" value="1"/>
</dbReference>
<dbReference type="FunFam" id="2.70.150.10:FF:000160">
    <property type="entry name" value="Sarcoplasmic/endoplasmic reticulum calcium ATPase 1"/>
    <property type="match status" value="1"/>
</dbReference>
<evidence type="ECO:0000256" key="13">
    <source>
        <dbReference type="ARBA" id="ARBA00022967"/>
    </source>
</evidence>
<dbReference type="EMBL" id="CP019384">
    <property type="protein sequence ID" value="QAT17320.1"/>
    <property type="molecule type" value="Genomic_DNA"/>
</dbReference>
<dbReference type="KEGG" id="vai:BU251_06040"/>
<feature type="transmembrane region" description="Helical" evidence="18">
    <location>
        <begin position="255"/>
        <end position="274"/>
    </location>
</feature>
<feature type="transmembrane region" description="Helical" evidence="18">
    <location>
        <begin position="64"/>
        <end position="84"/>
    </location>
</feature>
<dbReference type="PANTHER" id="PTHR42861">
    <property type="entry name" value="CALCIUM-TRANSPORTING ATPASE"/>
    <property type="match status" value="1"/>
</dbReference>
<dbReference type="Pfam" id="PF00689">
    <property type="entry name" value="Cation_ATPase_C"/>
    <property type="match status" value="1"/>
</dbReference>
<dbReference type="SFLD" id="SFLDF00027">
    <property type="entry name" value="p-type_atpase"/>
    <property type="match status" value="1"/>
</dbReference>
<accession>A0A410P5B4</accession>
<evidence type="ECO:0000256" key="1">
    <source>
        <dbReference type="ARBA" id="ARBA00003954"/>
    </source>
</evidence>
<keyword evidence="13" id="KW-1278">Translocase</keyword>
<comment type="function">
    <text evidence="1">Mediates magnesium influx to the cytosol.</text>
</comment>
<dbReference type="Gene3D" id="3.40.1110.10">
    <property type="entry name" value="Calcium-transporting ATPase, cytoplasmic domain N"/>
    <property type="match status" value="1"/>
</dbReference>
<evidence type="ECO:0000256" key="4">
    <source>
        <dbReference type="ARBA" id="ARBA00012786"/>
    </source>
</evidence>
<dbReference type="GO" id="GO:0005524">
    <property type="term" value="F:ATP binding"/>
    <property type="evidence" value="ECO:0007669"/>
    <property type="project" value="UniProtKB-KW"/>
</dbReference>
<keyword evidence="6" id="KW-1003">Cell membrane</keyword>
<evidence type="ECO:0000256" key="3">
    <source>
        <dbReference type="ARBA" id="ARBA00008746"/>
    </source>
</evidence>
<dbReference type="GO" id="GO:0005886">
    <property type="term" value="C:plasma membrane"/>
    <property type="evidence" value="ECO:0007669"/>
    <property type="project" value="UniProtKB-SubCell"/>
</dbReference>
<evidence type="ECO:0000256" key="18">
    <source>
        <dbReference type="SAM" id="Phobius"/>
    </source>
</evidence>
<dbReference type="InterPro" id="IPR044492">
    <property type="entry name" value="P_typ_ATPase_HD_dom"/>
</dbReference>
<dbReference type="SFLD" id="SFLDS00003">
    <property type="entry name" value="Haloacid_Dehalogenase"/>
    <property type="match status" value="1"/>
</dbReference>
<keyword evidence="7" id="KW-0997">Cell inner membrane</keyword>
<reference evidence="20 21" key="1">
    <citation type="submission" date="2017-01" db="EMBL/GenBank/DDBJ databases">
        <title>First insights into the biology of 'candidatus Vampirococcus archaeovorus'.</title>
        <authorList>
            <person name="Kizina J."/>
            <person name="Jordan S."/>
            <person name="Stueber K."/>
            <person name="Reinhardt R."/>
            <person name="Harder J."/>
        </authorList>
    </citation>
    <scope>NUCLEOTIDE SEQUENCE [LARGE SCALE GENOMIC DNA]</scope>
    <source>
        <strain evidence="20 21">LiM</strain>
    </source>
</reference>
<dbReference type="SFLD" id="SFLDG00002">
    <property type="entry name" value="C1.7:_P-type_atpase_like"/>
    <property type="match status" value="1"/>
</dbReference>
<proteinExistence type="inferred from homology"/>
<keyword evidence="10" id="KW-0547">Nucleotide-binding</keyword>
<dbReference type="NCBIfam" id="TIGR01524">
    <property type="entry name" value="ATPase-IIIB_Mg"/>
    <property type="match status" value="1"/>
</dbReference>
<evidence type="ECO:0000313" key="20">
    <source>
        <dbReference type="EMBL" id="QAT17320.1"/>
    </source>
</evidence>
<comment type="similarity">
    <text evidence="3">Belongs to the cation transport ATPase (P-type) (TC 3.A.3) family. Type IIIB subfamily.</text>
</comment>
<keyword evidence="12" id="KW-0460">Magnesium</keyword>
<evidence type="ECO:0000256" key="12">
    <source>
        <dbReference type="ARBA" id="ARBA00022842"/>
    </source>
</evidence>
<dbReference type="SUPFAM" id="SSF56784">
    <property type="entry name" value="HAD-like"/>
    <property type="match status" value="1"/>
</dbReference>
<keyword evidence="21" id="KW-1185">Reference proteome</keyword>
<dbReference type="SUPFAM" id="SSF81665">
    <property type="entry name" value="Calcium ATPase, transmembrane domain M"/>
    <property type="match status" value="1"/>
</dbReference>
<feature type="transmembrane region" description="Helical" evidence="18">
    <location>
        <begin position="726"/>
        <end position="749"/>
    </location>
</feature>
<evidence type="ECO:0000256" key="8">
    <source>
        <dbReference type="ARBA" id="ARBA00022553"/>
    </source>
</evidence>